<dbReference type="PIRSF" id="PIRSF010372">
    <property type="entry name" value="PaiB"/>
    <property type="match status" value="1"/>
</dbReference>
<proteinExistence type="predicted"/>
<gene>
    <name evidence="1" type="ORF">ACFQH5_05675</name>
</gene>
<dbReference type="PANTHER" id="PTHR35802">
    <property type="entry name" value="PROTEASE SYNTHASE AND SPORULATION PROTEIN PAI 2"/>
    <property type="match status" value="1"/>
</dbReference>
<name>A0ABW2ETQ2_9GAMM</name>
<accession>A0ABW2ETQ2</accession>
<evidence type="ECO:0000313" key="2">
    <source>
        <dbReference type="Proteomes" id="UP001596411"/>
    </source>
</evidence>
<dbReference type="EMBL" id="JBHSZP010000013">
    <property type="protein sequence ID" value="MFC7089032.1"/>
    <property type="molecule type" value="Genomic_DNA"/>
</dbReference>
<dbReference type="RefSeq" id="WP_346062661.1">
    <property type="nucleotide sequence ID" value="NZ_BAAADR010000012.1"/>
</dbReference>
<comment type="caution">
    <text evidence="1">The sequence shown here is derived from an EMBL/GenBank/DDBJ whole genome shotgun (WGS) entry which is preliminary data.</text>
</comment>
<protein>
    <submittedName>
        <fullName evidence="1">FMN-binding negative transcriptional regulator</fullName>
    </submittedName>
</protein>
<dbReference type="Pfam" id="PF04299">
    <property type="entry name" value="FMN_bind_2"/>
    <property type="match status" value="1"/>
</dbReference>
<organism evidence="1 2">
    <name type="scientific">Halomonas salifodinae</name>
    <dbReference type="NCBI Taxonomy" id="438745"/>
    <lineage>
        <taxon>Bacteria</taxon>
        <taxon>Pseudomonadati</taxon>
        <taxon>Pseudomonadota</taxon>
        <taxon>Gammaproteobacteria</taxon>
        <taxon>Oceanospirillales</taxon>
        <taxon>Halomonadaceae</taxon>
        <taxon>Halomonas</taxon>
    </lineage>
</organism>
<dbReference type="InterPro" id="IPR012349">
    <property type="entry name" value="Split_barrel_FMN-bd"/>
</dbReference>
<dbReference type="Proteomes" id="UP001596411">
    <property type="component" value="Unassembled WGS sequence"/>
</dbReference>
<evidence type="ECO:0000313" key="1">
    <source>
        <dbReference type="EMBL" id="MFC7089032.1"/>
    </source>
</evidence>
<dbReference type="InterPro" id="IPR007396">
    <property type="entry name" value="TR_PAI2-type"/>
</dbReference>
<reference evidence="2" key="1">
    <citation type="journal article" date="2019" name="Int. J. Syst. Evol. Microbiol.">
        <title>The Global Catalogue of Microorganisms (GCM) 10K type strain sequencing project: providing services to taxonomists for standard genome sequencing and annotation.</title>
        <authorList>
            <consortium name="The Broad Institute Genomics Platform"/>
            <consortium name="The Broad Institute Genome Sequencing Center for Infectious Disease"/>
            <person name="Wu L."/>
            <person name="Ma J."/>
        </authorList>
    </citation>
    <scope>NUCLEOTIDE SEQUENCE [LARGE SCALE GENOMIC DNA]</scope>
    <source>
        <strain evidence="2">CGMCC 1.13666</strain>
    </source>
</reference>
<dbReference type="Gene3D" id="2.30.110.10">
    <property type="entry name" value="Electron Transport, Fmn-binding Protein, Chain A"/>
    <property type="match status" value="1"/>
</dbReference>
<sequence>MYRPRDTRMPLDEAQDLIDAHGFAVLLDGGLQASHLPLVLSRGEGELGTLYGHFARANPHWQALEGQRVLAIFQGPHAYVSPRWYAARPAVPTWNYVSVHASGIVERLDDEATQAAFDTLLAKYEPDLLDDAEILSDAYRRRLLKGTVGFRIRLDDLQGKAKLGLNRSREDQAGVLAGLGASPDPLARQLGGYTQGYTERYTRRHLEDDLGKESQDDR</sequence>
<dbReference type="PANTHER" id="PTHR35802:SF1">
    <property type="entry name" value="PROTEASE SYNTHASE AND SPORULATION PROTEIN PAI 2"/>
    <property type="match status" value="1"/>
</dbReference>
<dbReference type="SUPFAM" id="SSF50475">
    <property type="entry name" value="FMN-binding split barrel"/>
    <property type="match status" value="1"/>
</dbReference>
<keyword evidence="2" id="KW-1185">Reference proteome</keyword>